<proteinExistence type="predicted"/>
<comment type="caution">
    <text evidence="2">The sequence shown here is derived from an EMBL/GenBank/DDBJ whole genome shotgun (WGS) entry which is preliminary data.</text>
</comment>
<sequence length="142" mass="15899">MVPSLGSQRNQGKPSRANILRTGIVVQPRRGYPGFSKGEKKERQNPLNLSSFRQEGIVKFHEHNPKIPKCFQNSNLVKAKPILQFKTDLGVVGSNEVVMLIDAHEPPTFSRKLKGVVKVCDLFQEYPGYSSEESCSGICREN</sequence>
<protein>
    <submittedName>
        <fullName evidence="2">Uncharacterized protein</fullName>
    </submittedName>
</protein>
<keyword evidence="3" id="KW-1185">Reference proteome</keyword>
<gene>
    <name evidence="2" type="ORF">DUI87_24707</name>
</gene>
<accession>A0A3M0JHL2</accession>
<evidence type="ECO:0000313" key="2">
    <source>
        <dbReference type="EMBL" id="RMB98493.1"/>
    </source>
</evidence>
<evidence type="ECO:0000313" key="3">
    <source>
        <dbReference type="Proteomes" id="UP000269221"/>
    </source>
</evidence>
<name>A0A3M0JHL2_HIRRU</name>
<dbReference type="EMBL" id="QRBI01000152">
    <property type="protein sequence ID" value="RMB98493.1"/>
    <property type="molecule type" value="Genomic_DNA"/>
</dbReference>
<dbReference type="Proteomes" id="UP000269221">
    <property type="component" value="Unassembled WGS sequence"/>
</dbReference>
<evidence type="ECO:0000256" key="1">
    <source>
        <dbReference type="SAM" id="MobiDB-lite"/>
    </source>
</evidence>
<feature type="region of interest" description="Disordered" evidence="1">
    <location>
        <begin position="1"/>
        <end position="22"/>
    </location>
</feature>
<feature type="compositionally biased region" description="Polar residues" evidence="1">
    <location>
        <begin position="1"/>
        <end position="13"/>
    </location>
</feature>
<organism evidence="2 3">
    <name type="scientific">Hirundo rustica rustica</name>
    <dbReference type="NCBI Taxonomy" id="333673"/>
    <lineage>
        <taxon>Eukaryota</taxon>
        <taxon>Metazoa</taxon>
        <taxon>Chordata</taxon>
        <taxon>Craniata</taxon>
        <taxon>Vertebrata</taxon>
        <taxon>Euteleostomi</taxon>
        <taxon>Archelosauria</taxon>
        <taxon>Archosauria</taxon>
        <taxon>Dinosauria</taxon>
        <taxon>Saurischia</taxon>
        <taxon>Theropoda</taxon>
        <taxon>Coelurosauria</taxon>
        <taxon>Aves</taxon>
        <taxon>Neognathae</taxon>
        <taxon>Neoaves</taxon>
        <taxon>Telluraves</taxon>
        <taxon>Australaves</taxon>
        <taxon>Passeriformes</taxon>
        <taxon>Sylvioidea</taxon>
        <taxon>Hirundinidae</taxon>
        <taxon>Hirundo</taxon>
    </lineage>
</organism>
<reference evidence="2 3" key="1">
    <citation type="submission" date="2018-07" db="EMBL/GenBank/DDBJ databases">
        <title>A high quality draft genome assembly of the barn swallow (H. rustica rustica).</title>
        <authorList>
            <person name="Formenti G."/>
            <person name="Chiara M."/>
            <person name="Poveda L."/>
            <person name="Francoijs K.-J."/>
            <person name="Bonisoli-Alquati A."/>
            <person name="Canova L."/>
            <person name="Gianfranceschi L."/>
            <person name="Horner D.S."/>
            <person name="Saino N."/>
        </authorList>
    </citation>
    <scope>NUCLEOTIDE SEQUENCE [LARGE SCALE GENOMIC DNA]</scope>
    <source>
        <strain evidence="2">Chelidonia</strain>
        <tissue evidence="2">Blood</tissue>
    </source>
</reference>
<dbReference type="AlphaFoldDB" id="A0A3M0JHL2"/>